<feature type="domain" description="NUDE" evidence="11">
    <location>
        <begin position="197"/>
        <end position="301"/>
    </location>
</feature>
<dbReference type="Pfam" id="PF04880">
    <property type="entry name" value="NUDE_C"/>
    <property type="match status" value="1"/>
</dbReference>
<evidence type="ECO:0000256" key="6">
    <source>
        <dbReference type="ARBA" id="ARBA00023054"/>
    </source>
</evidence>
<dbReference type="OrthoDB" id="5877028at2759"/>
<keyword evidence="10" id="KW-0472">Membrane</keyword>
<dbReference type="GO" id="GO:0005813">
    <property type="term" value="C:centrosome"/>
    <property type="evidence" value="ECO:0007669"/>
    <property type="project" value="TreeGrafter"/>
</dbReference>
<name>A0A0M3JY14_ANISI</name>
<feature type="coiled-coil region" evidence="8">
    <location>
        <begin position="210"/>
        <end position="244"/>
    </location>
</feature>
<evidence type="ECO:0000256" key="2">
    <source>
        <dbReference type="ARBA" id="ARBA00004300"/>
    </source>
</evidence>
<keyword evidence="13" id="KW-1185">Reference proteome</keyword>
<dbReference type="GO" id="GO:0000776">
    <property type="term" value="C:kinetochore"/>
    <property type="evidence" value="ECO:0007669"/>
    <property type="project" value="TreeGrafter"/>
</dbReference>
<dbReference type="GO" id="GO:0051642">
    <property type="term" value="P:centrosome localization"/>
    <property type="evidence" value="ECO:0007669"/>
    <property type="project" value="TreeGrafter"/>
</dbReference>
<reference evidence="14" key="1">
    <citation type="submission" date="2017-02" db="UniProtKB">
        <authorList>
            <consortium name="WormBaseParasite"/>
        </authorList>
    </citation>
    <scope>IDENTIFICATION</scope>
</reference>
<evidence type="ECO:0000256" key="8">
    <source>
        <dbReference type="SAM" id="Coils"/>
    </source>
</evidence>
<keyword evidence="4" id="KW-0963">Cytoplasm</keyword>
<organism evidence="14">
    <name type="scientific">Anisakis simplex</name>
    <name type="common">Herring worm</name>
    <dbReference type="NCBI Taxonomy" id="6269"/>
    <lineage>
        <taxon>Eukaryota</taxon>
        <taxon>Metazoa</taxon>
        <taxon>Ecdysozoa</taxon>
        <taxon>Nematoda</taxon>
        <taxon>Chromadorea</taxon>
        <taxon>Rhabditida</taxon>
        <taxon>Spirurina</taxon>
        <taxon>Ascaridomorpha</taxon>
        <taxon>Ascaridoidea</taxon>
        <taxon>Anisakidae</taxon>
        <taxon>Anisakis</taxon>
        <taxon>Anisakis simplex complex</taxon>
    </lineage>
</organism>
<evidence type="ECO:0000256" key="1">
    <source>
        <dbReference type="ARBA" id="ARBA00004186"/>
    </source>
</evidence>
<feature type="compositionally biased region" description="Low complexity" evidence="9">
    <location>
        <begin position="252"/>
        <end position="294"/>
    </location>
</feature>
<feature type="coiled-coil region" evidence="8">
    <location>
        <begin position="58"/>
        <end position="163"/>
    </location>
</feature>
<accession>A0A0M3JY14</accession>
<evidence type="ECO:0000313" key="12">
    <source>
        <dbReference type="EMBL" id="VDK48031.1"/>
    </source>
</evidence>
<dbReference type="GO" id="GO:0047496">
    <property type="term" value="P:vesicle transport along microtubule"/>
    <property type="evidence" value="ECO:0007669"/>
    <property type="project" value="TreeGrafter"/>
</dbReference>
<dbReference type="GO" id="GO:0007059">
    <property type="term" value="P:chromosome segregation"/>
    <property type="evidence" value="ECO:0007669"/>
    <property type="project" value="TreeGrafter"/>
</dbReference>
<proteinExistence type="inferred from homology"/>
<dbReference type="WBParaSite" id="ASIM_0001330601-mRNA-1">
    <property type="protein sequence ID" value="ASIM_0001330601-mRNA-1"/>
    <property type="gene ID" value="ASIM_0001330601"/>
</dbReference>
<keyword evidence="5" id="KW-0493">Microtubule</keyword>
<keyword evidence="10" id="KW-1133">Transmembrane helix</keyword>
<keyword evidence="7" id="KW-0206">Cytoskeleton</keyword>
<evidence type="ECO:0000256" key="4">
    <source>
        <dbReference type="ARBA" id="ARBA00022490"/>
    </source>
</evidence>
<evidence type="ECO:0000256" key="3">
    <source>
        <dbReference type="ARBA" id="ARBA00007429"/>
    </source>
</evidence>
<dbReference type="PANTHER" id="PTHR10921:SF1">
    <property type="entry name" value="NUCLEAR DISTRIBUTION PROTEIN NUDE HOMOLOG"/>
    <property type="match status" value="1"/>
</dbReference>
<dbReference type="Proteomes" id="UP000267096">
    <property type="component" value="Unassembled WGS sequence"/>
</dbReference>
<evidence type="ECO:0000256" key="5">
    <source>
        <dbReference type="ARBA" id="ARBA00022701"/>
    </source>
</evidence>
<evidence type="ECO:0000313" key="14">
    <source>
        <dbReference type="WBParaSite" id="ASIM_0001330601-mRNA-1"/>
    </source>
</evidence>
<evidence type="ECO:0000256" key="10">
    <source>
        <dbReference type="SAM" id="Phobius"/>
    </source>
</evidence>
<evidence type="ECO:0000256" key="9">
    <source>
        <dbReference type="SAM" id="MobiDB-lite"/>
    </source>
</evidence>
<dbReference type="GO" id="GO:0007020">
    <property type="term" value="P:microtubule nucleation"/>
    <property type="evidence" value="ECO:0007669"/>
    <property type="project" value="TreeGrafter"/>
</dbReference>
<dbReference type="GO" id="GO:0005871">
    <property type="term" value="C:kinesin complex"/>
    <property type="evidence" value="ECO:0007669"/>
    <property type="project" value="TreeGrafter"/>
</dbReference>
<keyword evidence="10" id="KW-0812">Transmembrane</keyword>
<comment type="similarity">
    <text evidence="3">Belongs to the nudE family.</text>
</comment>
<gene>
    <name evidence="12" type="ORF">ASIM_LOCUS12734</name>
</gene>
<protein>
    <submittedName>
        <fullName evidence="14">Nuclear distribution protein nudE homolog (inferred by orthology to a D. melanogaster protein)</fullName>
    </submittedName>
</protein>
<dbReference type="PANTHER" id="PTHR10921">
    <property type="entry name" value="NUCLEAR DISTRIBUTION PROTEIN NUDE HOMOLOG 1"/>
    <property type="match status" value="1"/>
</dbReference>
<feature type="transmembrane region" description="Helical" evidence="10">
    <location>
        <begin position="160"/>
        <end position="180"/>
    </location>
</feature>
<dbReference type="GO" id="GO:0008017">
    <property type="term" value="F:microtubule binding"/>
    <property type="evidence" value="ECO:0007669"/>
    <property type="project" value="InterPro"/>
</dbReference>
<evidence type="ECO:0000259" key="11">
    <source>
        <dbReference type="Pfam" id="PF04880"/>
    </source>
</evidence>
<reference evidence="12 13" key="2">
    <citation type="submission" date="2018-11" db="EMBL/GenBank/DDBJ databases">
        <authorList>
            <consortium name="Pathogen Informatics"/>
        </authorList>
    </citation>
    <scope>NUCLEOTIDE SEQUENCE [LARGE SCALE GENOMIC DNA]</scope>
</reference>
<comment type="subcellular location">
    <subcellularLocation>
        <location evidence="2">Cytoplasm</location>
        <location evidence="2">Cytoskeleton</location>
        <location evidence="2">Microtubule organizing center</location>
        <location evidence="2">Centrosome</location>
    </subcellularLocation>
    <subcellularLocation>
        <location evidence="1">Cytoplasm</location>
        <location evidence="1">Cytoskeleton</location>
        <location evidence="1">Spindle</location>
    </subcellularLocation>
</comment>
<evidence type="ECO:0000313" key="13">
    <source>
        <dbReference type="Proteomes" id="UP000267096"/>
    </source>
</evidence>
<feature type="region of interest" description="Disordered" evidence="9">
    <location>
        <begin position="393"/>
        <end position="417"/>
    </location>
</feature>
<dbReference type="AlphaFoldDB" id="A0A0M3JY14"/>
<dbReference type="EMBL" id="UYRR01031240">
    <property type="protein sequence ID" value="VDK48031.1"/>
    <property type="molecule type" value="Genomic_DNA"/>
</dbReference>
<dbReference type="GO" id="GO:0007100">
    <property type="term" value="P:mitotic centrosome separation"/>
    <property type="evidence" value="ECO:0007669"/>
    <property type="project" value="TreeGrafter"/>
</dbReference>
<dbReference type="Gene3D" id="6.10.250.1080">
    <property type="match status" value="1"/>
</dbReference>
<evidence type="ECO:0000256" key="7">
    <source>
        <dbReference type="ARBA" id="ARBA00023212"/>
    </source>
</evidence>
<keyword evidence="6 8" id="KW-0175">Coiled coil</keyword>
<dbReference type="InterPro" id="IPR033494">
    <property type="entry name" value="NUDE"/>
</dbReference>
<sequence length="477" mass="53759">MTETLTENIRLEHEVVRLQTEVERYRFEWVFMFGTADITSSDNESVNRIGYVCGRLRAQEARNELEEHVSYSRQLEAEFDEEMNGLRRDLTFRDRELTKLKIEHDKLKENLTRTRKEALSTNTQLREQLQVAVEERDRLAKQVQHLEQQNDDLERQLRSLSAFLFCCLFCIISYIISIIVQTIGQGKITCETLTSTERNLNAELEARALLTTELELNDELKEQCQRLEDEIRDLKLDNTVKETKLKNFTKINDNNNNNDNIHSPVSSNHLPNSSSPLNNNRRQSTTSNTSSTSNGPIWVERSKEKHQINRNNISESEELCTITNNNSTIIGNSKRMINPITSTMSVKNGLLTKSKPTTLSVASSGMNGVHSKNSSIFETPKIGAATKRLQNGCLSPSSSSNNNGTTTSATSSCATSSPLARNVSPIITDLLRTIQGTLQALEMKLHRICPERRATANVCEDLGTSNGFASPSSLNHH</sequence>
<dbReference type="InterPro" id="IPR006964">
    <property type="entry name" value="NUDE_dom"/>
</dbReference>
<dbReference type="GO" id="GO:0000132">
    <property type="term" value="P:establishment of mitotic spindle orientation"/>
    <property type="evidence" value="ECO:0007669"/>
    <property type="project" value="TreeGrafter"/>
</dbReference>
<feature type="region of interest" description="Disordered" evidence="9">
    <location>
        <begin position="248"/>
        <end position="308"/>
    </location>
</feature>